<feature type="compositionally biased region" description="Basic and acidic residues" evidence="5">
    <location>
        <begin position="180"/>
        <end position="191"/>
    </location>
</feature>
<keyword evidence="4 6" id="KW-0472">Membrane</keyword>
<name>A0A9P4IL99_9PEZI</name>
<organism evidence="7 8">
    <name type="scientific">Rhizodiscina lignyota</name>
    <dbReference type="NCBI Taxonomy" id="1504668"/>
    <lineage>
        <taxon>Eukaryota</taxon>
        <taxon>Fungi</taxon>
        <taxon>Dikarya</taxon>
        <taxon>Ascomycota</taxon>
        <taxon>Pezizomycotina</taxon>
        <taxon>Dothideomycetes</taxon>
        <taxon>Pleosporomycetidae</taxon>
        <taxon>Aulographales</taxon>
        <taxon>Rhizodiscinaceae</taxon>
        <taxon>Rhizodiscina</taxon>
    </lineage>
</organism>
<evidence type="ECO:0000256" key="2">
    <source>
        <dbReference type="ARBA" id="ARBA00022692"/>
    </source>
</evidence>
<sequence length="280" mass="29946">MRSLLFILPALVAGSTNIATFSDSNCQQSFQNLQGPNGYPNGTCTALNTQGSYGSFQVVDEDPGCTVTIYGKDATPDSCSSTSLQFAEIAMCYNASWVYYSIDACLRPGTAAYSSALSASSAASTSSAAAATSSSSSSTSHSSHSSPIGPIVGGVVGGVLVGMLVLGGGFFLLRRRRTQKQQERSSRDYHEMPGSQGWIPHRDAKVKDTAQAQELPANQVGELPGDMGFSPRSELETPTTGMERDFDKSQHQFESQTQYEPVELDGHSQIEMQPLDRDRK</sequence>
<feature type="region of interest" description="Disordered" evidence="5">
    <location>
        <begin position="215"/>
        <end position="280"/>
    </location>
</feature>
<proteinExistence type="predicted"/>
<feature type="transmembrane region" description="Helical" evidence="6">
    <location>
        <begin position="151"/>
        <end position="173"/>
    </location>
</feature>
<dbReference type="Proteomes" id="UP000799772">
    <property type="component" value="Unassembled WGS sequence"/>
</dbReference>
<keyword evidence="3 6" id="KW-1133">Transmembrane helix</keyword>
<dbReference type="OrthoDB" id="4157427at2759"/>
<dbReference type="GO" id="GO:0016020">
    <property type="term" value="C:membrane"/>
    <property type="evidence" value="ECO:0007669"/>
    <property type="project" value="UniProtKB-SubCell"/>
</dbReference>
<keyword evidence="8" id="KW-1185">Reference proteome</keyword>
<protein>
    <submittedName>
        <fullName evidence="7">Uncharacterized protein</fullName>
    </submittedName>
</protein>
<dbReference type="EMBL" id="ML978122">
    <property type="protein sequence ID" value="KAF2103610.1"/>
    <property type="molecule type" value="Genomic_DNA"/>
</dbReference>
<comment type="caution">
    <text evidence="7">The sequence shown here is derived from an EMBL/GenBank/DDBJ whole genome shotgun (WGS) entry which is preliminary data.</text>
</comment>
<evidence type="ECO:0000256" key="3">
    <source>
        <dbReference type="ARBA" id="ARBA00022989"/>
    </source>
</evidence>
<gene>
    <name evidence="7" type="ORF">NA57DRAFT_53125</name>
</gene>
<evidence type="ECO:0000313" key="8">
    <source>
        <dbReference type="Proteomes" id="UP000799772"/>
    </source>
</evidence>
<evidence type="ECO:0000256" key="4">
    <source>
        <dbReference type="ARBA" id="ARBA00023136"/>
    </source>
</evidence>
<keyword evidence="2 6" id="KW-0812">Transmembrane</keyword>
<reference evidence="7" key="1">
    <citation type="journal article" date="2020" name="Stud. Mycol.">
        <title>101 Dothideomycetes genomes: a test case for predicting lifestyles and emergence of pathogens.</title>
        <authorList>
            <person name="Haridas S."/>
            <person name="Albert R."/>
            <person name="Binder M."/>
            <person name="Bloem J."/>
            <person name="Labutti K."/>
            <person name="Salamov A."/>
            <person name="Andreopoulos B."/>
            <person name="Baker S."/>
            <person name="Barry K."/>
            <person name="Bills G."/>
            <person name="Bluhm B."/>
            <person name="Cannon C."/>
            <person name="Castanera R."/>
            <person name="Culley D."/>
            <person name="Daum C."/>
            <person name="Ezra D."/>
            <person name="Gonzalez J."/>
            <person name="Henrissat B."/>
            <person name="Kuo A."/>
            <person name="Liang C."/>
            <person name="Lipzen A."/>
            <person name="Lutzoni F."/>
            <person name="Magnuson J."/>
            <person name="Mondo S."/>
            <person name="Nolan M."/>
            <person name="Ohm R."/>
            <person name="Pangilinan J."/>
            <person name="Park H.-J."/>
            <person name="Ramirez L."/>
            <person name="Alfaro M."/>
            <person name="Sun H."/>
            <person name="Tritt A."/>
            <person name="Yoshinaga Y."/>
            <person name="Zwiers L.-H."/>
            <person name="Turgeon B."/>
            <person name="Goodwin S."/>
            <person name="Spatafora J."/>
            <person name="Crous P."/>
            <person name="Grigoriev I."/>
        </authorList>
    </citation>
    <scope>NUCLEOTIDE SEQUENCE</scope>
    <source>
        <strain evidence="7">CBS 133067</strain>
    </source>
</reference>
<dbReference type="PANTHER" id="PTHR15549">
    <property type="entry name" value="PAIRED IMMUNOGLOBULIN-LIKE TYPE 2 RECEPTOR"/>
    <property type="match status" value="1"/>
</dbReference>
<accession>A0A9P4IL99</accession>
<evidence type="ECO:0000256" key="1">
    <source>
        <dbReference type="ARBA" id="ARBA00004167"/>
    </source>
</evidence>
<dbReference type="GO" id="GO:0071944">
    <property type="term" value="C:cell periphery"/>
    <property type="evidence" value="ECO:0007669"/>
    <property type="project" value="UniProtKB-ARBA"/>
</dbReference>
<feature type="compositionally biased region" description="Basic and acidic residues" evidence="5">
    <location>
        <begin position="242"/>
        <end position="251"/>
    </location>
</feature>
<evidence type="ECO:0000313" key="7">
    <source>
        <dbReference type="EMBL" id="KAF2103610.1"/>
    </source>
</evidence>
<evidence type="ECO:0000256" key="6">
    <source>
        <dbReference type="SAM" id="Phobius"/>
    </source>
</evidence>
<comment type="subcellular location">
    <subcellularLocation>
        <location evidence="1">Membrane</location>
        <topology evidence="1">Single-pass membrane protein</topology>
    </subcellularLocation>
</comment>
<dbReference type="AlphaFoldDB" id="A0A9P4IL99"/>
<evidence type="ECO:0000256" key="5">
    <source>
        <dbReference type="SAM" id="MobiDB-lite"/>
    </source>
</evidence>
<feature type="compositionally biased region" description="Basic and acidic residues" evidence="5">
    <location>
        <begin position="264"/>
        <end position="280"/>
    </location>
</feature>
<dbReference type="InterPro" id="IPR051694">
    <property type="entry name" value="Immunoregulatory_rcpt-like"/>
</dbReference>
<feature type="region of interest" description="Disordered" evidence="5">
    <location>
        <begin position="179"/>
        <end position="199"/>
    </location>
</feature>